<keyword evidence="1" id="KW-0472">Membrane</keyword>
<proteinExistence type="predicted"/>
<evidence type="ECO:0000313" key="3">
    <source>
        <dbReference type="Proteomes" id="UP000198638"/>
    </source>
</evidence>
<accession>A0A1H4FDT5</accession>
<dbReference type="EMBL" id="FNRQ01000004">
    <property type="protein sequence ID" value="SEA95513.1"/>
    <property type="molecule type" value="Genomic_DNA"/>
</dbReference>
<feature type="transmembrane region" description="Helical" evidence="1">
    <location>
        <begin position="56"/>
        <end position="80"/>
    </location>
</feature>
<dbReference type="Proteomes" id="UP000198638">
    <property type="component" value="Unassembled WGS sequence"/>
</dbReference>
<organism evidence="2 3">
    <name type="scientific">Paraburkholderia sartisoli</name>
    <dbReference type="NCBI Taxonomy" id="83784"/>
    <lineage>
        <taxon>Bacteria</taxon>
        <taxon>Pseudomonadati</taxon>
        <taxon>Pseudomonadota</taxon>
        <taxon>Betaproteobacteria</taxon>
        <taxon>Burkholderiales</taxon>
        <taxon>Burkholderiaceae</taxon>
        <taxon>Paraburkholderia</taxon>
    </lineage>
</organism>
<dbReference type="STRING" id="83784.SAMN05192564_104304"/>
<name>A0A1H4FDT5_9BURK</name>
<dbReference type="RefSeq" id="WP_143130433.1">
    <property type="nucleotide sequence ID" value="NZ_FNRQ01000004.1"/>
</dbReference>
<evidence type="ECO:0008006" key="4">
    <source>
        <dbReference type="Google" id="ProtNLM"/>
    </source>
</evidence>
<feature type="transmembrane region" description="Helical" evidence="1">
    <location>
        <begin position="87"/>
        <end position="106"/>
    </location>
</feature>
<feature type="transmembrane region" description="Helical" evidence="1">
    <location>
        <begin position="21"/>
        <end position="44"/>
    </location>
</feature>
<dbReference type="OrthoDB" id="9106625at2"/>
<gene>
    <name evidence="2" type="ORF">SAMN05192564_104304</name>
</gene>
<keyword evidence="1" id="KW-0812">Transmembrane</keyword>
<sequence>MNTTTIRSSTLERLLAAFLEYGTWVGSTVVAVGIVLAVCVPLGFTGLAGSHASMTTVSTGVAIFILLPILRLALMLGVYLHQRDYRFSFIVALVLLIVGMGCFAGVRLGPLAG</sequence>
<dbReference type="AlphaFoldDB" id="A0A1H4FDT5"/>
<evidence type="ECO:0000256" key="1">
    <source>
        <dbReference type="SAM" id="Phobius"/>
    </source>
</evidence>
<keyword evidence="1" id="KW-1133">Transmembrane helix</keyword>
<reference evidence="3" key="1">
    <citation type="submission" date="2016-10" db="EMBL/GenBank/DDBJ databases">
        <authorList>
            <person name="Varghese N."/>
            <person name="Submissions S."/>
        </authorList>
    </citation>
    <scope>NUCLEOTIDE SEQUENCE [LARGE SCALE GENOMIC DNA]</scope>
    <source>
        <strain evidence="3">LMG 24000</strain>
    </source>
</reference>
<evidence type="ECO:0000313" key="2">
    <source>
        <dbReference type="EMBL" id="SEA95513.1"/>
    </source>
</evidence>
<protein>
    <recommendedName>
        <fullName evidence="4">DUF1634 domain-containing protein</fullName>
    </recommendedName>
</protein>
<keyword evidence="3" id="KW-1185">Reference proteome</keyword>